<name>A0A853AWM6_9PSEU</name>
<accession>A0A853AWM6</accession>
<organism evidence="1 2">
    <name type="scientific">Amycolatopsis endophytica</name>
    <dbReference type="NCBI Taxonomy" id="860233"/>
    <lineage>
        <taxon>Bacteria</taxon>
        <taxon>Bacillati</taxon>
        <taxon>Actinomycetota</taxon>
        <taxon>Actinomycetes</taxon>
        <taxon>Pseudonocardiales</taxon>
        <taxon>Pseudonocardiaceae</taxon>
        <taxon>Amycolatopsis</taxon>
    </lineage>
</organism>
<dbReference type="Proteomes" id="UP000549616">
    <property type="component" value="Unassembled WGS sequence"/>
</dbReference>
<keyword evidence="2" id="KW-1185">Reference proteome</keyword>
<dbReference type="AlphaFoldDB" id="A0A853AWM6"/>
<protein>
    <recommendedName>
        <fullName evidence="3">Scramblase</fullName>
    </recommendedName>
</protein>
<evidence type="ECO:0000313" key="2">
    <source>
        <dbReference type="Proteomes" id="UP000549616"/>
    </source>
</evidence>
<dbReference type="SUPFAM" id="SSF54518">
    <property type="entry name" value="Tubby C-terminal domain-like"/>
    <property type="match status" value="1"/>
</dbReference>
<reference evidence="1 2" key="1">
    <citation type="submission" date="2020-07" db="EMBL/GenBank/DDBJ databases">
        <title>Sequencing the genomes of 1000 actinobacteria strains.</title>
        <authorList>
            <person name="Klenk H.-P."/>
        </authorList>
    </citation>
    <scope>NUCLEOTIDE SEQUENCE [LARGE SCALE GENOMIC DNA]</scope>
    <source>
        <strain evidence="1 2">DSM 104006</strain>
    </source>
</reference>
<evidence type="ECO:0000313" key="1">
    <source>
        <dbReference type="EMBL" id="NYI87037.1"/>
    </source>
</evidence>
<comment type="caution">
    <text evidence="1">The sequence shown here is derived from an EMBL/GenBank/DDBJ whole genome shotgun (WGS) entry which is preliminary data.</text>
</comment>
<dbReference type="RefSeq" id="WP_179771489.1">
    <property type="nucleotide sequence ID" value="NZ_JACCFK010000001.1"/>
</dbReference>
<dbReference type="InterPro" id="IPR025659">
    <property type="entry name" value="Tubby-like_C"/>
</dbReference>
<gene>
    <name evidence="1" type="ORF">HNR02_000360</name>
</gene>
<dbReference type="EMBL" id="JACCFK010000001">
    <property type="protein sequence ID" value="NYI87037.1"/>
    <property type="molecule type" value="Genomic_DNA"/>
</dbReference>
<proteinExistence type="predicted"/>
<sequence length="196" mass="20774">MTSSSRQAGGGTLFTEPFLVVSRRARLSGMANEFAVLDQHGKPLGAVVEADRSALRKTLRTLTNSDRFRPHCFEVRDSGGSVVLKVRAHDSRFLVTRADGTPIGAIAADGRTRFTFSARGRTVGTLQDRGGGGYGLTGASGTEVARATKTLHGALRETFTGGDHYVVEVFAQLTDPLASLVIAAALTLGTALRPTW</sequence>
<evidence type="ECO:0008006" key="3">
    <source>
        <dbReference type="Google" id="ProtNLM"/>
    </source>
</evidence>